<keyword evidence="3" id="KW-0560">Oxidoreductase</keyword>
<dbReference type="OrthoDB" id="9778740at2"/>
<evidence type="ECO:0000313" key="4">
    <source>
        <dbReference type="EMBL" id="RBP01512.1"/>
    </source>
</evidence>
<evidence type="ECO:0000256" key="2">
    <source>
        <dbReference type="ARBA" id="ARBA00022630"/>
    </source>
</evidence>
<organism evidence="4 5">
    <name type="scientific">Paraliobacillus ryukyuensis</name>
    <dbReference type="NCBI Taxonomy" id="200904"/>
    <lineage>
        <taxon>Bacteria</taxon>
        <taxon>Bacillati</taxon>
        <taxon>Bacillota</taxon>
        <taxon>Bacilli</taxon>
        <taxon>Bacillales</taxon>
        <taxon>Bacillaceae</taxon>
        <taxon>Paraliobacillus</taxon>
    </lineage>
</organism>
<dbReference type="PRINTS" id="PR00469">
    <property type="entry name" value="PNDRDTASEII"/>
</dbReference>
<proteinExistence type="predicted"/>
<dbReference type="EMBL" id="QNRI01000001">
    <property type="protein sequence ID" value="RBP01512.1"/>
    <property type="molecule type" value="Genomic_DNA"/>
</dbReference>
<dbReference type="InterPro" id="IPR050097">
    <property type="entry name" value="Ferredoxin-NADP_redctase_2"/>
</dbReference>
<dbReference type="PRINTS" id="PR00368">
    <property type="entry name" value="FADPNR"/>
</dbReference>
<keyword evidence="5" id="KW-1185">Reference proteome</keyword>
<dbReference type="PANTHER" id="PTHR48105">
    <property type="entry name" value="THIOREDOXIN REDUCTASE 1-RELATED-RELATED"/>
    <property type="match status" value="1"/>
</dbReference>
<dbReference type="InterPro" id="IPR023856">
    <property type="entry name" value="Bdr"/>
</dbReference>
<dbReference type="Pfam" id="PF13738">
    <property type="entry name" value="Pyr_redox_3"/>
    <property type="match status" value="1"/>
</dbReference>
<dbReference type="Gene3D" id="3.50.50.60">
    <property type="entry name" value="FAD/NAD(P)-binding domain"/>
    <property type="match status" value="2"/>
</dbReference>
<dbReference type="AlphaFoldDB" id="A0A366EGI1"/>
<name>A0A366EGI1_9BACI</name>
<evidence type="ECO:0000313" key="5">
    <source>
        <dbReference type="Proteomes" id="UP000252254"/>
    </source>
</evidence>
<comment type="caution">
    <text evidence="4">The sequence shown here is derived from an EMBL/GenBank/DDBJ whole genome shotgun (WGS) entry which is preliminary data.</text>
</comment>
<dbReference type="NCBIfam" id="TIGR04018">
    <property type="entry name" value="Bthiol_YpdA"/>
    <property type="match status" value="1"/>
</dbReference>
<evidence type="ECO:0000256" key="1">
    <source>
        <dbReference type="ARBA" id="ARBA00001974"/>
    </source>
</evidence>
<sequence length="328" mass="37381">MQKEQVIIVGAGPCGMSAALALQDQGINPLIIEKENITNSIYHYPTHQTFFSSSNRLEIGDIPFVTERKKPIRSEALAYYREVAKRRSLRVNSFEQVVDIKKEKDHFMVYTKTIKGLSRVYQAAFVIIATGYYDQPRQLEVKGEELPHVFHYFKEAHPFYREKVVIIGGKNSAVDAALELHKANADITVLYRGETYSKSVKPWILPEFTALINKQEIEMEFNATIKEITTDQVIYQVGDTKKTVDTAFVFAMTGYQPDHRFLQEIGVEIEKETGRPVFNSMTLETNVEGIYIAGVIAAGYNNNEIFIENGREHGPKIAKDIYQKVTNR</sequence>
<dbReference type="Proteomes" id="UP000252254">
    <property type="component" value="Unassembled WGS sequence"/>
</dbReference>
<gene>
    <name evidence="4" type="ORF">DES48_101249</name>
</gene>
<dbReference type="GO" id="GO:0016491">
    <property type="term" value="F:oxidoreductase activity"/>
    <property type="evidence" value="ECO:0007669"/>
    <property type="project" value="UniProtKB-KW"/>
</dbReference>
<protein>
    <submittedName>
        <fullName evidence="4">Thioredoxin reductase (NADPH)</fullName>
    </submittedName>
</protein>
<reference evidence="4 5" key="1">
    <citation type="submission" date="2018-06" db="EMBL/GenBank/DDBJ databases">
        <title>Genomic Encyclopedia of Type Strains, Phase IV (KMG-IV): sequencing the most valuable type-strain genomes for metagenomic binning, comparative biology and taxonomic classification.</title>
        <authorList>
            <person name="Goeker M."/>
        </authorList>
    </citation>
    <scope>NUCLEOTIDE SEQUENCE [LARGE SCALE GENOMIC DNA]</scope>
    <source>
        <strain evidence="4 5">DSM 15140</strain>
    </source>
</reference>
<accession>A0A366EGI1</accession>
<dbReference type="InterPro" id="IPR036188">
    <property type="entry name" value="FAD/NAD-bd_sf"/>
</dbReference>
<comment type="cofactor">
    <cofactor evidence="1">
        <name>FAD</name>
        <dbReference type="ChEBI" id="CHEBI:57692"/>
    </cofactor>
</comment>
<dbReference type="STRING" id="200904.GCA_900168775_02050"/>
<dbReference type="RefSeq" id="WP_113866184.1">
    <property type="nucleotide sequence ID" value="NZ_BAABQN010000001.1"/>
</dbReference>
<dbReference type="SUPFAM" id="SSF51905">
    <property type="entry name" value="FAD/NAD(P)-binding domain"/>
    <property type="match status" value="1"/>
</dbReference>
<evidence type="ECO:0000256" key="3">
    <source>
        <dbReference type="ARBA" id="ARBA00023002"/>
    </source>
</evidence>
<keyword evidence="2" id="KW-0285">Flavoprotein</keyword>